<protein>
    <recommendedName>
        <fullName evidence="6 7">Ribonuclease P protein component</fullName>
        <shortName evidence="6">RNase P protein</shortName>
        <shortName evidence="6">RNaseP protein</shortName>
        <ecNumber evidence="6 7">3.1.26.5</ecNumber>
    </recommendedName>
    <alternativeName>
        <fullName evidence="6">Protein C5</fullName>
    </alternativeName>
</protein>
<comment type="function">
    <text evidence="6">RNaseP catalyzes the removal of the 5'-leader sequence from pre-tRNA to produce the mature 5'-terminus. It can also cleave other RNA substrates such as 4.5S RNA. The protein component plays an auxiliary but essential role in vivo by binding to the 5'-leader sequence and broadening the substrate specificity of the ribozyme.</text>
</comment>
<evidence type="ECO:0000256" key="4">
    <source>
        <dbReference type="ARBA" id="ARBA00022801"/>
    </source>
</evidence>
<dbReference type="GO" id="GO:0000049">
    <property type="term" value="F:tRNA binding"/>
    <property type="evidence" value="ECO:0007669"/>
    <property type="project" value="UniProtKB-UniRule"/>
</dbReference>
<dbReference type="EMBL" id="AYKG01000008">
    <property type="protein sequence ID" value="ROO30958.1"/>
    <property type="molecule type" value="Genomic_DNA"/>
</dbReference>
<dbReference type="SUPFAM" id="SSF54211">
    <property type="entry name" value="Ribosomal protein S5 domain 2-like"/>
    <property type="match status" value="1"/>
</dbReference>
<evidence type="ECO:0000313" key="8">
    <source>
        <dbReference type="EMBL" id="ROO30958.1"/>
    </source>
</evidence>
<keyword evidence="4 6" id="KW-0378">Hydrolase</keyword>
<proteinExistence type="inferred from homology"/>
<dbReference type="NCBIfam" id="TIGR00188">
    <property type="entry name" value="rnpA"/>
    <property type="match status" value="1"/>
</dbReference>
<evidence type="ECO:0000256" key="1">
    <source>
        <dbReference type="ARBA" id="ARBA00022694"/>
    </source>
</evidence>
<evidence type="ECO:0000256" key="3">
    <source>
        <dbReference type="ARBA" id="ARBA00022759"/>
    </source>
</evidence>
<keyword evidence="3 6" id="KW-0255">Endonuclease</keyword>
<dbReference type="GO" id="GO:0001682">
    <property type="term" value="P:tRNA 5'-leader removal"/>
    <property type="evidence" value="ECO:0007669"/>
    <property type="project" value="UniProtKB-UniRule"/>
</dbReference>
<dbReference type="InParanoid" id="A0A423PZK3"/>
<dbReference type="HAMAP" id="MF_00227">
    <property type="entry name" value="RNase_P"/>
    <property type="match status" value="1"/>
</dbReference>
<dbReference type="EC" id="3.1.26.5" evidence="6 7"/>
<dbReference type="RefSeq" id="WP_123657316.1">
    <property type="nucleotide sequence ID" value="NZ_AYKG01000008.1"/>
</dbReference>
<name>A0A423PZK3_9GAMM</name>
<comment type="catalytic activity">
    <reaction evidence="6">
        <text>Endonucleolytic cleavage of RNA, removing 5'-extranucleotides from tRNA precursor.</text>
        <dbReference type="EC" id="3.1.26.5"/>
    </reaction>
</comment>
<organism evidence="8 9">
    <name type="scientific">Salinisphaera japonica YTM-1</name>
    <dbReference type="NCBI Taxonomy" id="1209778"/>
    <lineage>
        <taxon>Bacteria</taxon>
        <taxon>Pseudomonadati</taxon>
        <taxon>Pseudomonadota</taxon>
        <taxon>Gammaproteobacteria</taxon>
        <taxon>Salinisphaerales</taxon>
        <taxon>Salinisphaeraceae</taxon>
        <taxon>Salinisphaera</taxon>
    </lineage>
</organism>
<comment type="caution">
    <text evidence="8">The sequence shown here is derived from an EMBL/GenBank/DDBJ whole genome shotgun (WGS) entry which is preliminary data.</text>
</comment>
<dbReference type="Proteomes" id="UP000285310">
    <property type="component" value="Unassembled WGS sequence"/>
</dbReference>
<keyword evidence="5 6" id="KW-0694">RNA-binding</keyword>
<dbReference type="GO" id="GO:0030677">
    <property type="term" value="C:ribonuclease P complex"/>
    <property type="evidence" value="ECO:0007669"/>
    <property type="project" value="TreeGrafter"/>
</dbReference>
<dbReference type="PANTHER" id="PTHR33992">
    <property type="entry name" value="RIBONUCLEASE P PROTEIN COMPONENT"/>
    <property type="match status" value="1"/>
</dbReference>
<dbReference type="GO" id="GO:0042781">
    <property type="term" value="F:3'-tRNA processing endoribonuclease activity"/>
    <property type="evidence" value="ECO:0007669"/>
    <property type="project" value="TreeGrafter"/>
</dbReference>
<dbReference type="OrthoDB" id="9796422at2"/>
<dbReference type="InterPro" id="IPR014721">
    <property type="entry name" value="Ribsml_uS5_D2-typ_fold_subgr"/>
</dbReference>
<comment type="subunit">
    <text evidence="6">Consists of a catalytic RNA component (M1 or rnpB) and a protein subunit.</text>
</comment>
<dbReference type="Pfam" id="PF00825">
    <property type="entry name" value="Ribonuclease_P"/>
    <property type="match status" value="1"/>
</dbReference>
<evidence type="ECO:0000256" key="6">
    <source>
        <dbReference type="HAMAP-Rule" id="MF_00227"/>
    </source>
</evidence>
<dbReference type="InterPro" id="IPR020568">
    <property type="entry name" value="Ribosomal_Su5_D2-typ_SF"/>
</dbReference>
<gene>
    <name evidence="6" type="primary">rnpA</name>
    <name evidence="8" type="ORF">SAJA_03820</name>
</gene>
<dbReference type="InterPro" id="IPR000100">
    <property type="entry name" value="RNase_P"/>
</dbReference>
<evidence type="ECO:0000256" key="2">
    <source>
        <dbReference type="ARBA" id="ARBA00022722"/>
    </source>
</evidence>
<accession>A0A423PZK3</accession>
<dbReference type="PANTHER" id="PTHR33992:SF1">
    <property type="entry name" value="RIBONUCLEASE P PROTEIN COMPONENT"/>
    <property type="match status" value="1"/>
</dbReference>
<evidence type="ECO:0000256" key="5">
    <source>
        <dbReference type="ARBA" id="ARBA00022884"/>
    </source>
</evidence>
<comment type="similarity">
    <text evidence="6">Belongs to the RnpA family.</text>
</comment>
<sequence>MRAAFPREARLLAPPQFRAVFADGEKFVSRGFVLIAARSPSGRSRLGLALAKRRIRRSVDRNRVKRVTRESFRQHQNLSCPVDIVVLARSHTSHMTNAELFDQLAVIWSKIAASKTLRQP</sequence>
<dbReference type="FunCoup" id="A0A423PZK3">
    <property type="interactions" value="111"/>
</dbReference>
<reference evidence="8 9" key="1">
    <citation type="submission" date="2013-10" db="EMBL/GenBank/DDBJ databases">
        <title>Salinisphaera japonica YTM-1 Genome Sequencing.</title>
        <authorList>
            <person name="Lai Q."/>
            <person name="Li C."/>
            <person name="Shao Z."/>
        </authorList>
    </citation>
    <scope>NUCLEOTIDE SEQUENCE [LARGE SCALE GENOMIC DNA]</scope>
    <source>
        <strain evidence="8 9">YTM-1</strain>
    </source>
</reference>
<dbReference type="Gene3D" id="3.30.230.10">
    <property type="match status" value="1"/>
</dbReference>
<keyword evidence="9" id="KW-1185">Reference proteome</keyword>
<keyword evidence="1 6" id="KW-0819">tRNA processing</keyword>
<keyword evidence="2 6" id="KW-0540">Nuclease</keyword>
<dbReference type="GO" id="GO:0004526">
    <property type="term" value="F:ribonuclease P activity"/>
    <property type="evidence" value="ECO:0007669"/>
    <property type="project" value="UniProtKB-UniRule"/>
</dbReference>
<evidence type="ECO:0000313" key="9">
    <source>
        <dbReference type="Proteomes" id="UP000285310"/>
    </source>
</evidence>
<evidence type="ECO:0000256" key="7">
    <source>
        <dbReference type="NCBIfam" id="TIGR00188"/>
    </source>
</evidence>
<dbReference type="AlphaFoldDB" id="A0A423PZK3"/>